<organism evidence="3 4">
    <name type="scientific">Larinioides sclopetarius</name>
    <dbReference type="NCBI Taxonomy" id="280406"/>
    <lineage>
        <taxon>Eukaryota</taxon>
        <taxon>Metazoa</taxon>
        <taxon>Ecdysozoa</taxon>
        <taxon>Arthropoda</taxon>
        <taxon>Chelicerata</taxon>
        <taxon>Arachnida</taxon>
        <taxon>Araneae</taxon>
        <taxon>Araneomorphae</taxon>
        <taxon>Entelegynae</taxon>
        <taxon>Araneoidea</taxon>
        <taxon>Araneidae</taxon>
        <taxon>Larinioides</taxon>
    </lineage>
</organism>
<dbReference type="GO" id="GO:0008270">
    <property type="term" value="F:zinc ion binding"/>
    <property type="evidence" value="ECO:0007669"/>
    <property type="project" value="UniProtKB-KW"/>
</dbReference>
<keyword evidence="1" id="KW-0479">Metal-binding</keyword>
<dbReference type="EMBL" id="CAXIEN010000376">
    <property type="protein sequence ID" value="CAL1295641.1"/>
    <property type="molecule type" value="Genomic_DNA"/>
</dbReference>
<reference evidence="3 4" key="1">
    <citation type="submission" date="2024-04" db="EMBL/GenBank/DDBJ databases">
        <authorList>
            <person name="Rising A."/>
            <person name="Reimegard J."/>
            <person name="Sonavane S."/>
            <person name="Akerstrom W."/>
            <person name="Nylinder S."/>
            <person name="Hedman E."/>
            <person name="Kallberg Y."/>
        </authorList>
    </citation>
    <scope>NUCLEOTIDE SEQUENCE [LARGE SCALE GENOMIC DNA]</scope>
</reference>
<dbReference type="PANTHER" id="PTHR31569:SF4">
    <property type="entry name" value="SWIM-TYPE DOMAIN-CONTAINING PROTEIN"/>
    <property type="match status" value="1"/>
</dbReference>
<evidence type="ECO:0000313" key="3">
    <source>
        <dbReference type="EMBL" id="CAL1295641.1"/>
    </source>
</evidence>
<keyword evidence="1" id="KW-0863">Zinc-finger</keyword>
<comment type="caution">
    <text evidence="3">The sequence shown here is derived from an EMBL/GenBank/DDBJ whole genome shotgun (WGS) entry which is preliminary data.</text>
</comment>
<keyword evidence="4" id="KW-1185">Reference proteome</keyword>
<dbReference type="PANTHER" id="PTHR31569">
    <property type="entry name" value="SWIM-TYPE DOMAIN-CONTAINING PROTEIN"/>
    <property type="match status" value="1"/>
</dbReference>
<dbReference type="Pfam" id="PF21056">
    <property type="entry name" value="ZSWIM1-3_RNaseH-like"/>
    <property type="match status" value="1"/>
</dbReference>
<feature type="domain" description="SWIM-type" evidence="2">
    <location>
        <begin position="343"/>
        <end position="377"/>
    </location>
</feature>
<dbReference type="PROSITE" id="PS50966">
    <property type="entry name" value="ZF_SWIM"/>
    <property type="match status" value="1"/>
</dbReference>
<sequence>MFSKGKVNSQISLVSRNEDASDFKYLVAFLEKKFNVVSDYLLDNNGFLKCIYFQDSFMKDVFNFYPDRLCIDVSYKYFETDIFMYLFVAEDSNGKNYIVSLGFTIVDDAESLMWLLNAFKKNNPNWRRVKIIILDSEIKHRDIVRSTFLGPYIVITLHHALKSFERGLEIIKELNNIPTEQMQVSLELFKNMFIVHHQADYELYYQQFLLLHDSVVSYFLEFWLPLQSQWRTGLDYSHENLFSSLNSYLDYLENSVKVVFTSETVIVKFIKKIFLILNLKRNERVNLVLYTNPLLFSRFSAEHQISKILTPYAAKFVIDQLDLSSEIHMDCTVMSDNYFFDNFGSPVNASVTMCSCHFFLYTFLPCRHIFAVRKTLSISICDETTIDYSWSMKYYQSTLLTLQDSLNQFPENNKQDPAVSKNKRATHCLESGLLLLSESSESMFESCIENLNQLVNLWKNNQDAYLQFTGMEYEISSEKTIDSENNFKKVPFSALNTTESFHAAIYPHISIMSENLCEKGTIVDPKQNIWNFKSRILDGKYINYAYLCRIICQTKESCLYWLRQMELIPNSVMCPSCNCEMVIKSVPRLSDGAVWVCSNMMETKRNCSRRCSVRQGSWFELTNMTFEQILAFSYMWINRFSQSQILSETGISSATYISWNKLNRRVCEEVLLEEGSFSNNIKMDSSTPSEILDMWLKSCRDEDTFLKFLQDANMMHRKDSLKRIMR</sequence>
<dbReference type="AlphaFoldDB" id="A0AAV2BIK3"/>
<keyword evidence="1" id="KW-0862">Zinc</keyword>
<protein>
    <recommendedName>
        <fullName evidence="2">SWIM-type domain-containing protein</fullName>
    </recommendedName>
</protein>
<evidence type="ECO:0000256" key="1">
    <source>
        <dbReference type="PROSITE-ProRule" id="PRU00325"/>
    </source>
</evidence>
<accession>A0AAV2BIK3</accession>
<dbReference type="InterPro" id="IPR048324">
    <property type="entry name" value="ZSWIM1-3_RNaseH-like"/>
</dbReference>
<dbReference type="Proteomes" id="UP001497382">
    <property type="component" value="Unassembled WGS sequence"/>
</dbReference>
<proteinExistence type="predicted"/>
<name>A0AAV2BIK3_9ARAC</name>
<dbReference type="InterPro" id="IPR052579">
    <property type="entry name" value="Zinc_finger_SWIM"/>
</dbReference>
<evidence type="ECO:0000313" key="4">
    <source>
        <dbReference type="Proteomes" id="UP001497382"/>
    </source>
</evidence>
<dbReference type="InterPro" id="IPR007527">
    <property type="entry name" value="Znf_SWIM"/>
</dbReference>
<evidence type="ECO:0000259" key="2">
    <source>
        <dbReference type="PROSITE" id="PS50966"/>
    </source>
</evidence>
<gene>
    <name evidence="3" type="ORF">LARSCL_LOCUS19385</name>
</gene>